<dbReference type="Proteomes" id="UP000017836">
    <property type="component" value="Unassembled WGS sequence"/>
</dbReference>
<feature type="compositionally biased region" description="Basic and acidic residues" evidence="1">
    <location>
        <begin position="109"/>
        <end position="121"/>
    </location>
</feature>
<accession>W1P829</accession>
<gene>
    <name evidence="2" type="ORF">AMTR_s00003p00097270</name>
</gene>
<evidence type="ECO:0000313" key="3">
    <source>
        <dbReference type="Proteomes" id="UP000017836"/>
    </source>
</evidence>
<keyword evidence="3" id="KW-1185">Reference proteome</keyword>
<name>W1P829_AMBTC</name>
<evidence type="ECO:0000313" key="2">
    <source>
        <dbReference type="EMBL" id="ERN03140.1"/>
    </source>
</evidence>
<dbReference type="AlphaFoldDB" id="W1P829"/>
<protein>
    <submittedName>
        <fullName evidence="2">Uncharacterized protein</fullName>
    </submittedName>
</protein>
<sequence length="129" mass="14250">MDLETWIDRREMSARLGEKGESVGVRVCVGAKHERENGEGWCRRRGIGVGFNESVEGESVGVGEVGEERESIAKIGTQREREKLEELGGCKGVEEERVVSEHLGVELEEVGHGDGSERVEEAEASWVVR</sequence>
<dbReference type="HOGENOM" id="CLU_1951655_0_0_1"/>
<dbReference type="Gramene" id="ERN03140">
    <property type="protein sequence ID" value="ERN03140"/>
    <property type="gene ID" value="AMTR_s00003p00097270"/>
</dbReference>
<organism evidence="2 3">
    <name type="scientific">Amborella trichopoda</name>
    <dbReference type="NCBI Taxonomy" id="13333"/>
    <lineage>
        <taxon>Eukaryota</taxon>
        <taxon>Viridiplantae</taxon>
        <taxon>Streptophyta</taxon>
        <taxon>Embryophyta</taxon>
        <taxon>Tracheophyta</taxon>
        <taxon>Spermatophyta</taxon>
        <taxon>Magnoliopsida</taxon>
        <taxon>Amborellales</taxon>
        <taxon>Amborellaceae</taxon>
        <taxon>Amborella</taxon>
    </lineage>
</organism>
<feature type="region of interest" description="Disordered" evidence="1">
    <location>
        <begin position="109"/>
        <end position="129"/>
    </location>
</feature>
<proteinExistence type="predicted"/>
<dbReference type="OMA" id="ENGEGWC"/>
<evidence type="ECO:0000256" key="1">
    <source>
        <dbReference type="SAM" id="MobiDB-lite"/>
    </source>
</evidence>
<dbReference type="EMBL" id="KI394358">
    <property type="protein sequence ID" value="ERN03140.1"/>
    <property type="molecule type" value="Genomic_DNA"/>
</dbReference>
<reference evidence="3" key="1">
    <citation type="journal article" date="2013" name="Science">
        <title>The Amborella genome and the evolution of flowering plants.</title>
        <authorList>
            <consortium name="Amborella Genome Project"/>
        </authorList>
    </citation>
    <scope>NUCLEOTIDE SEQUENCE [LARGE SCALE GENOMIC DNA]</scope>
</reference>